<feature type="domain" description="Glycosyltransferase 2-like" evidence="1">
    <location>
        <begin position="8"/>
        <end position="117"/>
    </location>
</feature>
<dbReference type="AlphaFoldDB" id="A0A1G8H5U0"/>
<dbReference type="Gene3D" id="3.90.550.10">
    <property type="entry name" value="Spore Coat Polysaccharide Biosynthesis Protein SpsA, Chain A"/>
    <property type="match status" value="1"/>
</dbReference>
<dbReference type="InterPro" id="IPR029044">
    <property type="entry name" value="Nucleotide-diphossugar_trans"/>
</dbReference>
<evidence type="ECO:0000259" key="1">
    <source>
        <dbReference type="Pfam" id="PF00535"/>
    </source>
</evidence>
<dbReference type="GO" id="GO:0016740">
    <property type="term" value="F:transferase activity"/>
    <property type="evidence" value="ECO:0007669"/>
    <property type="project" value="UniProtKB-KW"/>
</dbReference>
<evidence type="ECO:0000313" key="3">
    <source>
        <dbReference type="Proteomes" id="UP000198869"/>
    </source>
</evidence>
<dbReference type="Proteomes" id="UP000198869">
    <property type="component" value="Unassembled WGS sequence"/>
</dbReference>
<sequence>MTQLPLVSILCLSYNQERFVVESLESIKLQTYSNIEILICDDFSKDNSVKVINNWIENNPQLNIQFINHLQNQGICKSLNELLNLSKGKYIITIALDDLMEYDKVERHVNILENSSQNEALVFSNAYLIDDHSVRFQNTFIPYFHKYLSIESGNFYETLLNDNFIPAMSCVTKSSIIREIGGWDETLTFEDYDMWLRLSQKYNFIYDDYKSCSYRIHATNSHKKKNFLNASFFDIYLKHKEQPVMKKKILKLIHQAYKEKKLTESHRNYLKELDNKTLTEKLILNNAGNVTYNTLLFFQKIYYKSW</sequence>
<dbReference type="SUPFAM" id="SSF53448">
    <property type="entry name" value="Nucleotide-diphospho-sugar transferases"/>
    <property type="match status" value="1"/>
</dbReference>
<evidence type="ECO:0000313" key="2">
    <source>
        <dbReference type="EMBL" id="SDI01983.1"/>
    </source>
</evidence>
<proteinExistence type="predicted"/>
<dbReference type="OrthoDB" id="396512at2"/>
<organism evidence="2 3">
    <name type="scientific">Chryseobacterium taeanense</name>
    <dbReference type="NCBI Taxonomy" id="311334"/>
    <lineage>
        <taxon>Bacteria</taxon>
        <taxon>Pseudomonadati</taxon>
        <taxon>Bacteroidota</taxon>
        <taxon>Flavobacteriia</taxon>
        <taxon>Flavobacteriales</taxon>
        <taxon>Weeksellaceae</taxon>
        <taxon>Chryseobacterium group</taxon>
        <taxon>Chryseobacterium</taxon>
    </lineage>
</organism>
<dbReference type="InterPro" id="IPR050834">
    <property type="entry name" value="Glycosyltransf_2"/>
</dbReference>
<dbReference type="Pfam" id="PF00535">
    <property type="entry name" value="Glycos_transf_2"/>
    <property type="match status" value="1"/>
</dbReference>
<protein>
    <submittedName>
        <fullName evidence="2">Glycosyl transferase family 2</fullName>
    </submittedName>
</protein>
<dbReference type="EMBL" id="FNDW01000003">
    <property type="protein sequence ID" value="SDI01983.1"/>
    <property type="molecule type" value="Genomic_DNA"/>
</dbReference>
<dbReference type="PANTHER" id="PTHR43685">
    <property type="entry name" value="GLYCOSYLTRANSFERASE"/>
    <property type="match status" value="1"/>
</dbReference>
<dbReference type="PANTHER" id="PTHR43685:SF11">
    <property type="entry name" value="GLYCOSYLTRANSFERASE TAGX-RELATED"/>
    <property type="match status" value="1"/>
</dbReference>
<keyword evidence="2" id="KW-0808">Transferase</keyword>
<gene>
    <name evidence="2" type="ORF">SAMN05421846_103265</name>
</gene>
<reference evidence="3" key="1">
    <citation type="submission" date="2016-10" db="EMBL/GenBank/DDBJ databases">
        <authorList>
            <person name="Varghese N."/>
            <person name="Submissions S."/>
        </authorList>
    </citation>
    <scope>NUCLEOTIDE SEQUENCE [LARGE SCALE GENOMIC DNA]</scope>
    <source>
        <strain evidence="3">DSM 17071</strain>
    </source>
</reference>
<dbReference type="InterPro" id="IPR001173">
    <property type="entry name" value="Glyco_trans_2-like"/>
</dbReference>
<keyword evidence="3" id="KW-1185">Reference proteome</keyword>
<accession>A0A1G8H5U0</accession>
<dbReference type="RefSeq" id="WP_089856375.1">
    <property type="nucleotide sequence ID" value="NZ_FNDW01000003.1"/>
</dbReference>
<dbReference type="STRING" id="311334.SAMN05421846_103265"/>
<name>A0A1G8H5U0_9FLAO</name>